<feature type="coiled-coil region" evidence="1">
    <location>
        <begin position="138"/>
        <end position="181"/>
    </location>
</feature>
<evidence type="ECO:0000256" key="2">
    <source>
        <dbReference type="SAM" id="MobiDB-lite"/>
    </source>
</evidence>
<dbReference type="RefSeq" id="WP_002709230.1">
    <property type="nucleotide sequence ID" value="NZ_JH651384.1"/>
</dbReference>
<protein>
    <submittedName>
        <fullName evidence="3">Uncharacterized protein</fullName>
    </submittedName>
</protein>
<feature type="region of interest" description="Disordered" evidence="2">
    <location>
        <begin position="261"/>
        <end position="332"/>
    </location>
</feature>
<dbReference type="InterPro" id="IPR011990">
    <property type="entry name" value="TPR-like_helical_dom_sf"/>
</dbReference>
<gene>
    <name evidence="3" type="ORF">Thini_2787</name>
</gene>
<name>A0A656HH18_THINJ</name>
<sequence>MSEPQQLFDLVVTGHSSDKPVEALVREILTQLNDHSPHLEFKLSDALLFNNGMVSIRDNITQAEAEAIIQQLLPLQVQCDIRPTLQIVPKEAEQSEAEAAVYTCPACGHQQPKRKEQKDGRLEICEVCGIVGERYHQKQRLQEVIKSEQQKHENERSKRIREVLERAKQDEEAMLQQEARRRLGLAEKPDKIGVKIAAVVATLSITFGTVYYLNQPTEEEIAQQEAAAAEAAAEAEKKQEEAMMASMQKATKMAEKLQQNMGAAGPGGAMDAAAEGNASDTNPQAKQAPSPEQQQQQQQQQQREQTQAKMTEALKSDAKKPETPEETTERQVKTQVSATAITEMESQQLAAPRFQITQDEHAESRRRILQLLKLDEADLTNTIIEQTSEAYPRTLLMLDIAEWQWQHRQPENAQKTIARIQQELEKTQDVTQQALILGGISKAHLMRDEWEQAGQSLQQATEKALSLPETSRKIELLARLANEQTLFGNQIAAQKVLAEASKLTDTLPEGVEPRSSSFVQLASGYAMITDFASANRLLPKVEDPAKRQKLAEFIDKLQLRVEQVRAEYQQAAASGVP</sequence>
<feature type="coiled-coil region" evidence="1">
    <location>
        <begin position="547"/>
        <end position="574"/>
    </location>
</feature>
<accession>A0A656HH18</accession>
<reference evidence="4" key="1">
    <citation type="journal article" date="2011" name="Stand. Genomic Sci.">
        <title>Genome sequence of the filamentous, gliding Thiothrix nivea neotype strain (JP2(T)).</title>
        <authorList>
            <person name="Lapidus A."/>
            <person name="Nolan M."/>
            <person name="Lucas S."/>
            <person name="Glavina Del Rio T."/>
            <person name="Tice H."/>
            <person name="Cheng J.F."/>
            <person name="Tapia R."/>
            <person name="Han C."/>
            <person name="Goodwin L."/>
            <person name="Pitluck S."/>
            <person name="Liolios K."/>
            <person name="Pagani I."/>
            <person name="Ivanova N."/>
            <person name="Huntemann M."/>
            <person name="Mavromatis K."/>
            <person name="Mikhailova N."/>
            <person name="Pati A."/>
            <person name="Chen A."/>
            <person name="Palaniappan K."/>
            <person name="Land M."/>
            <person name="Brambilla E.M."/>
            <person name="Rohde M."/>
            <person name="Abt B."/>
            <person name="Verbarg S."/>
            <person name="Goker M."/>
            <person name="Bristow J."/>
            <person name="Eisen J.A."/>
            <person name="Markowitz V."/>
            <person name="Hugenholtz P."/>
            <person name="Kyrpides N.C."/>
            <person name="Klenk H.P."/>
            <person name="Woyke T."/>
        </authorList>
    </citation>
    <scope>NUCLEOTIDE SEQUENCE [LARGE SCALE GENOMIC DNA]</scope>
    <source>
        <strain evidence="4">ATCC 35100 / DSM 5205 / JP2</strain>
    </source>
</reference>
<dbReference type="SUPFAM" id="SSF48452">
    <property type="entry name" value="TPR-like"/>
    <property type="match status" value="1"/>
</dbReference>
<dbReference type="AlphaFoldDB" id="A0A656HH18"/>
<keyword evidence="1" id="KW-0175">Coiled coil</keyword>
<feature type="compositionally biased region" description="Low complexity" evidence="2">
    <location>
        <begin position="283"/>
        <end position="308"/>
    </location>
</feature>
<feature type="region of interest" description="Disordered" evidence="2">
    <location>
        <begin position="224"/>
        <end position="244"/>
    </location>
</feature>
<proteinExistence type="predicted"/>
<dbReference type="EMBL" id="JH651384">
    <property type="protein sequence ID" value="EIJ35324.1"/>
    <property type="molecule type" value="Genomic_DNA"/>
</dbReference>
<evidence type="ECO:0000256" key="1">
    <source>
        <dbReference type="SAM" id="Coils"/>
    </source>
</evidence>
<organism evidence="3 4">
    <name type="scientific">Thiothrix nivea (strain ATCC 35100 / DSM 5205 / JP2)</name>
    <dbReference type="NCBI Taxonomy" id="870187"/>
    <lineage>
        <taxon>Bacteria</taxon>
        <taxon>Pseudomonadati</taxon>
        <taxon>Pseudomonadota</taxon>
        <taxon>Gammaproteobacteria</taxon>
        <taxon>Thiotrichales</taxon>
        <taxon>Thiotrichaceae</taxon>
        <taxon>Thiothrix</taxon>
    </lineage>
</organism>
<evidence type="ECO:0000313" key="4">
    <source>
        <dbReference type="Proteomes" id="UP000005317"/>
    </source>
</evidence>
<dbReference type="OrthoDB" id="9812349at2"/>
<keyword evidence="4" id="KW-1185">Reference proteome</keyword>
<evidence type="ECO:0000313" key="3">
    <source>
        <dbReference type="EMBL" id="EIJ35324.1"/>
    </source>
</evidence>
<feature type="compositionally biased region" description="Basic and acidic residues" evidence="2">
    <location>
        <begin position="312"/>
        <end position="332"/>
    </location>
</feature>
<dbReference type="Proteomes" id="UP000005317">
    <property type="component" value="Unassembled WGS sequence"/>
</dbReference>
<dbReference type="Gene3D" id="1.25.40.10">
    <property type="entry name" value="Tetratricopeptide repeat domain"/>
    <property type="match status" value="1"/>
</dbReference>